<dbReference type="eggNOG" id="ENOG502SBX1">
    <property type="taxonomic scope" value="Eukaryota"/>
</dbReference>
<dbReference type="PANTHER" id="PTHR24171:SF9">
    <property type="entry name" value="ANKYRIN REPEAT DOMAIN-CONTAINING PROTEIN 39"/>
    <property type="match status" value="1"/>
</dbReference>
<dbReference type="GeneID" id="22577866"/>
<dbReference type="Proteomes" id="UP000063063">
    <property type="component" value="Chromosome 32"/>
</dbReference>
<keyword evidence="2 3" id="KW-0040">ANK repeat</keyword>
<keyword evidence="6" id="KW-1185">Reference proteome</keyword>
<dbReference type="PROSITE" id="PS50088">
    <property type="entry name" value="ANK_REPEAT"/>
    <property type="match status" value="2"/>
</dbReference>
<dbReference type="SUPFAM" id="SSF48403">
    <property type="entry name" value="Ankyrin repeat"/>
    <property type="match status" value="1"/>
</dbReference>
<dbReference type="PANTHER" id="PTHR24171">
    <property type="entry name" value="ANKYRIN REPEAT DOMAIN-CONTAINING PROTEIN 39-RELATED"/>
    <property type="match status" value="1"/>
</dbReference>
<dbReference type="EMBL" id="CP009401">
    <property type="protein sequence ID" value="AIO01011.1"/>
    <property type="molecule type" value="Genomic_DNA"/>
</dbReference>
<proteinExistence type="predicted"/>
<dbReference type="InterPro" id="IPR002110">
    <property type="entry name" value="Ankyrin_rpt"/>
</dbReference>
<evidence type="ECO:0000256" key="3">
    <source>
        <dbReference type="PROSITE-ProRule" id="PRU00023"/>
    </source>
</evidence>
<feature type="region of interest" description="Disordered" evidence="4">
    <location>
        <begin position="597"/>
        <end position="621"/>
    </location>
</feature>
<protein>
    <submittedName>
        <fullName evidence="5">Uncharacterized protein</fullName>
    </submittedName>
</protein>
<dbReference type="SMART" id="SM00248">
    <property type="entry name" value="ANK"/>
    <property type="match status" value="2"/>
</dbReference>
<evidence type="ECO:0000313" key="5">
    <source>
        <dbReference type="EMBL" id="AIO01011.1"/>
    </source>
</evidence>
<dbReference type="PROSITE" id="PS50297">
    <property type="entry name" value="ANK_REP_REGION"/>
    <property type="match status" value="1"/>
</dbReference>
<dbReference type="VEuPathDB" id="TriTrypDB:LPMP_321250"/>
<evidence type="ECO:0000256" key="4">
    <source>
        <dbReference type="SAM" id="MobiDB-lite"/>
    </source>
</evidence>
<name>A0A088RYI5_LEIPA</name>
<dbReference type="Gene3D" id="1.25.40.20">
    <property type="entry name" value="Ankyrin repeat-containing domain"/>
    <property type="match status" value="1"/>
</dbReference>
<dbReference type="OrthoDB" id="244827at2759"/>
<sequence length="666" mass="71647">MISDEPSALSHALQLLLSPLEDPFRRFLDVCDDVHMRDANRNTLLHWAATVGNVAAAYALLEHGVEVDARNVYGATPLHLAAAFGPNVGVMGPLLMRYGASLTTKLTSRSATGVESLLASRDLTAGWAWMCELNTLLVQKNDSNVSLFRSGGSSNFPSAASIRAMPPLLCAPEELWQLSQGQRSSMQRACATGSVATIPIPRAPDKRRLVHDGAAGLLKQKQSAKPPLSYCVSMAAVSSATAACPTSLQSATKGRETVVAFFVSREETGRIQLEKEQVEALLEIYMLLCPPLLPLPAVIEEEAVLAIDKKALALSPLVHPAGLEWRPDGEDFSSGLIGFIVAVLGEKCDTKGGRQLLVQYNERAQRAGSDDTRVAEAWCPLDSVAHDPVVVAYIDHYSRTYVLTNSVKVEVAATPSILKGEGDTGGPLDTMERDQLEEQLRMLPRRNLSSRESVSSLFVSPKSSNSTTLSTRCRSDSACYLERNGRAADALSSSDTAIGADVLAASHAQVKGEEENGYTTWVFAQTDLHVGSPANPRWSTTAPSAPPPPTLRQNCARATQDVAAGALTSHARASGRSKPDRADAFVPVRHRFSLDTDGPVSGVSSTVDTHVSASSNHKSASEFLEKDGRQYLSESQKAMYNRFLRDSALQRLQTRQTRLSSRASGA</sequence>
<dbReference type="VEuPathDB" id="TriTrypDB:LPAL13_320017800"/>
<organism evidence="5 6">
    <name type="scientific">Leishmania panamensis</name>
    <dbReference type="NCBI Taxonomy" id="5679"/>
    <lineage>
        <taxon>Eukaryota</taxon>
        <taxon>Discoba</taxon>
        <taxon>Euglenozoa</taxon>
        <taxon>Kinetoplastea</taxon>
        <taxon>Metakinetoplastina</taxon>
        <taxon>Trypanosomatida</taxon>
        <taxon>Trypanosomatidae</taxon>
        <taxon>Leishmaniinae</taxon>
        <taxon>Leishmania</taxon>
        <taxon>Leishmania guyanensis species complex</taxon>
    </lineage>
</organism>
<dbReference type="Pfam" id="PF12796">
    <property type="entry name" value="Ank_2"/>
    <property type="match status" value="1"/>
</dbReference>
<gene>
    <name evidence="5" type="ORF">LPMP_321250</name>
</gene>
<reference evidence="5 6" key="1">
    <citation type="journal article" date="2015" name="Sci. Rep.">
        <title>The genome of Leishmania panamensis: insights into genomics of the L. (Viannia) subgenus.</title>
        <authorList>
            <person name="Llanes A."/>
            <person name="Restrepo C.M."/>
            <person name="Vecchio G.D."/>
            <person name="Anguizola F.J."/>
            <person name="Lleonart R."/>
        </authorList>
    </citation>
    <scope>NUCLEOTIDE SEQUENCE [LARGE SCALE GENOMIC DNA]</scope>
    <source>
        <strain evidence="5 6">MHOM/PA/94/PSC-1</strain>
    </source>
</reference>
<feature type="repeat" description="ANK" evidence="3">
    <location>
        <begin position="40"/>
        <end position="72"/>
    </location>
</feature>
<evidence type="ECO:0000256" key="2">
    <source>
        <dbReference type="ARBA" id="ARBA00023043"/>
    </source>
</evidence>
<keyword evidence="1" id="KW-0677">Repeat</keyword>
<accession>A0A088RYI5</accession>
<feature type="compositionally biased region" description="Polar residues" evidence="4">
    <location>
        <begin position="602"/>
        <end position="618"/>
    </location>
</feature>
<evidence type="ECO:0000256" key="1">
    <source>
        <dbReference type="ARBA" id="ARBA00022737"/>
    </source>
</evidence>
<dbReference type="KEGG" id="lpan:LPMP_321250"/>
<dbReference type="RefSeq" id="XP_010701811.1">
    <property type="nucleotide sequence ID" value="XM_010703509.1"/>
</dbReference>
<feature type="repeat" description="ANK" evidence="3">
    <location>
        <begin position="73"/>
        <end position="107"/>
    </location>
</feature>
<dbReference type="AlphaFoldDB" id="A0A088RYI5"/>
<evidence type="ECO:0000313" key="6">
    <source>
        <dbReference type="Proteomes" id="UP000063063"/>
    </source>
</evidence>
<dbReference type="InterPro" id="IPR036770">
    <property type="entry name" value="Ankyrin_rpt-contain_sf"/>
</dbReference>